<accession>A0A1X7KRS7</accession>
<sequence length="63" mass="6941">MKVKHTQNGNVKLVLSMDEAEKVRSVLMEATGLASREYVSNQVGQFGDQVADAMYEAGIGYQF</sequence>
<reference evidence="2" key="1">
    <citation type="submission" date="2017-04" db="EMBL/GenBank/DDBJ databases">
        <authorList>
            <person name="Varghese N."/>
            <person name="Submissions S."/>
        </authorList>
    </citation>
    <scope>NUCLEOTIDE SEQUENCE [LARGE SCALE GENOMIC DNA]</scope>
    <source>
        <strain evidence="2">LMG 29540</strain>
    </source>
</reference>
<keyword evidence="2" id="KW-1185">Reference proteome</keyword>
<protein>
    <submittedName>
        <fullName evidence="1">Uncharacterized protein</fullName>
    </submittedName>
</protein>
<evidence type="ECO:0000313" key="1">
    <source>
        <dbReference type="EMBL" id="SMG43524.1"/>
    </source>
</evidence>
<dbReference type="RefSeq" id="WP_085483854.1">
    <property type="nucleotide sequence ID" value="NZ_FXAT01000004.1"/>
</dbReference>
<evidence type="ECO:0000313" key="2">
    <source>
        <dbReference type="Proteomes" id="UP000193228"/>
    </source>
</evidence>
<dbReference type="STRING" id="1515439.SAMN06265784_104169"/>
<gene>
    <name evidence="1" type="ORF">SAMN06265784_104169</name>
</gene>
<dbReference type="EMBL" id="FXAT01000004">
    <property type="protein sequence ID" value="SMG43524.1"/>
    <property type="molecule type" value="Genomic_DNA"/>
</dbReference>
<organism evidence="1 2">
    <name type="scientific">Paraburkholderia susongensis</name>
    <dbReference type="NCBI Taxonomy" id="1515439"/>
    <lineage>
        <taxon>Bacteria</taxon>
        <taxon>Pseudomonadati</taxon>
        <taxon>Pseudomonadota</taxon>
        <taxon>Betaproteobacteria</taxon>
        <taxon>Burkholderiales</taxon>
        <taxon>Burkholderiaceae</taxon>
        <taxon>Paraburkholderia</taxon>
    </lineage>
</organism>
<dbReference type="Proteomes" id="UP000193228">
    <property type="component" value="Unassembled WGS sequence"/>
</dbReference>
<name>A0A1X7KRS7_9BURK</name>
<dbReference type="AlphaFoldDB" id="A0A1X7KRS7"/>
<proteinExistence type="predicted"/>